<dbReference type="EMBL" id="JBHSRD010000008">
    <property type="protein sequence ID" value="MFC6009012.1"/>
    <property type="molecule type" value="Genomic_DNA"/>
</dbReference>
<comment type="caution">
    <text evidence="3">The sequence shown here is derived from an EMBL/GenBank/DDBJ whole genome shotgun (WGS) entry which is preliminary data.</text>
</comment>
<dbReference type="CDD" id="cd00085">
    <property type="entry name" value="HNHc"/>
    <property type="match status" value="1"/>
</dbReference>
<dbReference type="RefSeq" id="WP_345717541.1">
    <property type="nucleotide sequence ID" value="NZ_BAABFP010000007.1"/>
</dbReference>
<accession>A0ABW1JJG2</accession>
<dbReference type="Proteomes" id="UP001596189">
    <property type="component" value="Unassembled WGS sequence"/>
</dbReference>
<sequence>MFETSLRERRAPAGSGAADPVGAAEAEAWLWALGRGLTDPLAATRAVEDAVTDLPGDQLATFLVALPPTAGVDGWTVVEAIKGYEKVLRWAAAQQLRWIAELAQRRQDGRSRWSRGDAANQDDPSEGTPAERLMGRVGHDAAVEIAFALGESTRVGKDLLHQALSLTERLPQTLAALASGDVSRRVAAVVADETSVLDDAVVQRLDGALAERVAGRTAPEARASVRRAVVAADPGAALEREAKARRQRCFEVDRQVVDGMGTFGGFAPIEDVIAIDARVRGLADRARTPDDDRSAAARRMDVVTDLLLGRVVPSAASAPGAAADPEGRPWAVDVVVSLSTLRGLDDEPGELRGYGPITAGTARELAGAGVWRRLLTDPVSGVVTDVGTQRYRPPPGLADLVRARDRVCHAPGCRQPAARCDLDHVLDSPAGPSPRPHRDGATADWNLGALCRTHHTCKSRPDWQVRSPSPGAFQWRTPTGHTYTTDPSPPLEPPF</sequence>
<protein>
    <submittedName>
        <fullName evidence="3">DUF222 domain-containing protein</fullName>
    </submittedName>
</protein>
<feature type="compositionally biased region" description="Polar residues" evidence="1">
    <location>
        <begin position="476"/>
        <end position="486"/>
    </location>
</feature>
<feature type="region of interest" description="Disordered" evidence="1">
    <location>
        <begin position="110"/>
        <end position="132"/>
    </location>
</feature>
<feature type="region of interest" description="Disordered" evidence="1">
    <location>
        <begin position="459"/>
        <end position="495"/>
    </location>
</feature>
<keyword evidence="4" id="KW-1185">Reference proteome</keyword>
<evidence type="ECO:0000313" key="3">
    <source>
        <dbReference type="EMBL" id="MFC6009012.1"/>
    </source>
</evidence>
<proteinExistence type="predicted"/>
<evidence type="ECO:0000259" key="2">
    <source>
        <dbReference type="Pfam" id="PF02720"/>
    </source>
</evidence>
<evidence type="ECO:0000256" key="1">
    <source>
        <dbReference type="SAM" id="MobiDB-lite"/>
    </source>
</evidence>
<dbReference type="InterPro" id="IPR003615">
    <property type="entry name" value="HNH_nuc"/>
</dbReference>
<reference evidence="4" key="1">
    <citation type="journal article" date="2019" name="Int. J. Syst. Evol. Microbiol.">
        <title>The Global Catalogue of Microorganisms (GCM) 10K type strain sequencing project: providing services to taxonomists for standard genome sequencing and annotation.</title>
        <authorList>
            <consortium name="The Broad Institute Genomics Platform"/>
            <consortium name="The Broad Institute Genome Sequencing Center for Infectious Disease"/>
            <person name="Wu L."/>
            <person name="Ma J."/>
        </authorList>
    </citation>
    <scope>NUCLEOTIDE SEQUENCE [LARGE SCALE GENOMIC DNA]</scope>
    <source>
        <strain evidence="4">KACC 14249</strain>
    </source>
</reference>
<dbReference type="Pfam" id="PF02720">
    <property type="entry name" value="DUF222"/>
    <property type="match status" value="1"/>
</dbReference>
<dbReference type="InterPro" id="IPR003870">
    <property type="entry name" value="DUF222"/>
</dbReference>
<feature type="domain" description="DUF222" evidence="2">
    <location>
        <begin position="137"/>
        <end position="405"/>
    </location>
</feature>
<name>A0ABW1JJG2_9ACTN</name>
<gene>
    <name evidence="3" type="ORF">ACFQDO_17900</name>
</gene>
<organism evidence="3 4">
    <name type="scientific">Angustibacter luteus</name>
    <dbReference type="NCBI Taxonomy" id="658456"/>
    <lineage>
        <taxon>Bacteria</taxon>
        <taxon>Bacillati</taxon>
        <taxon>Actinomycetota</taxon>
        <taxon>Actinomycetes</taxon>
        <taxon>Kineosporiales</taxon>
        <taxon>Kineosporiaceae</taxon>
    </lineage>
</organism>
<evidence type="ECO:0000313" key="4">
    <source>
        <dbReference type="Proteomes" id="UP001596189"/>
    </source>
</evidence>